<comment type="caution">
    <text evidence="1">The sequence shown here is derived from an EMBL/GenBank/DDBJ whole genome shotgun (WGS) entry which is preliminary data.</text>
</comment>
<dbReference type="InterPro" id="IPR043504">
    <property type="entry name" value="Peptidase_S1_PA_chymotrypsin"/>
</dbReference>
<evidence type="ECO:0008006" key="3">
    <source>
        <dbReference type="Google" id="ProtNLM"/>
    </source>
</evidence>
<name>A0A6A4JJ54_APOLU</name>
<sequence length="373" mass="43015">MLSYKFVILTIIVGIQAETHPPFVPRGTGPPEDLNNCRIDINTIFSEVVGVWGIKDSSYVGIGSMITWVAFISTCRQYSTEPSAYKAIGQYIWDEKNADKPCIQEKPISKIHKHPGCSKDPKTATFFDFAIFKLTRAFDIYNYDYPVATFPKEVFQMYQQLRRYDSREHTGTCLVPHFKIPKDKRPTFDWTAFVETIPFKTECVNLICEKEPSDSDFTQMCTERFSRRMNLTMLCAHNIKVDDIEGGNSNELWYAGSPLVCNETTLGLAAQVKRRKDFKQPPMYDIYFVVTLLRCWTWLKVKQKEYTTSFEFIRYVGNLTERGFSIPGPVTDPPATIPYYEYDQSPSSAAIVQMPYLNHLILQLLVPFIFDRS</sequence>
<dbReference type="InterPro" id="IPR009003">
    <property type="entry name" value="Peptidase_S1_PA"/>
</dbReference>
<organism evidence="1 2">
    <name type="scientific">Apolygus lucorum</name>
    <name type="common">Small green plant bug</name>
    <name type="synonym">Lygocoris lucorum</name>
    <dbReference type="NCBI Taxonomy" id="248454"/>
    <lineage>
        <taxon>Eukaryota</taxon>
        <taxon>Metazoa</taxon>
        <taxon>Ecdysozoa</taxon>
        <taxon>Arthropoda</taxon>
        <taxon>Hexapoda</taxon>
        <taxon>Insecta</taxon>
        <taxon>Pterygota</taxon>
        <taxon>Neoptera</taxon>
        <taxon>Paraneoptera</taxon>
        <taxon>Hemiptera</taxon>
        <taxon>Heteroptera</taxon>
        <taxon>Panheteroptera</taxon>
        <taxon>Cimicomorpha</taxon>
        <taxon>Miridae</taxon>
        <taxon>Mirini</taxon>
        <taxon>Apolygus</taxon>
    </lineage>
</organism>
<dbReference type="EMBL" id="WIXP02000004">
    <property type="protein sequence ID" value="KAF6212555.1"/>
    <property type="molecule type" value="Genomic_DNA"/>
</dbReference>
<evidence type="ECO:0000313" key="1">
    <source>
        <dbReference type="EMBL" id="KAF6212555.1"/>
    </source>
</evidence>
<dbReference type="AlphaFoldDB" id="A0A6A4JJ54"/>
<reference evidence="1" key="1">
    <citation type="journal article" date="2021" name="Mol. Ecol. Resour.">
        <title>Apolygus lucorum genome provides insights into omnivorousness and mesophyll feeding.</title>
        <authorList>
            <person name="Liu Y."/>
            <person name="Liu H."/>
            <person name="Wang H."/>
            <person name="Huang T."/>
            <person name="Liu B."/>
            <person name="Yang B."/>
            <person name="Yin L."/>
            <person name="Li B."/>
            <person name="Zhang Y."/>
            <person name="Zhang S."/>
            <person name="Jiang F."/>
            <person name="Zhang X."/>
            <person name="Ren Y."/>
            <person name="Wang B."/>
            <person name="Wang S."/>
            <person name="Lu Y."/>
            <person name="Wu K."/>
            <person name="Fan W."/>
            <person name="Wang G."/>
        </authorList>
    </citation>
    <scope>NUCLEOTIDE SEQUENCE</scope>
    <source>
        <strain evidence="1">12Hb</strain>
    </source>
</reference>
<accession>A0A6A4JJ54</accession>
<evidence type="ECO:0000313" key="2">
    <source>
        <dbReference type="Proteomes" id="UP000466442"/>
    </source>
</evidence>
<proteinExistence type="predicted"/>
<dbReference type="Proteomes" id="UP000466442">
    <property type="component" value="Unassembled WGS sequence"/>
</dbReference>
<gene>
    <name evidence="1" type="ORF">GE061_013080</name>
</gene>
<dbReference type="Gene3D" id="2.40.10.10">
    <property type="entry name" value="Trypsin-like serine proteases"/>
    <property type="match status" value="1"/>
</dbReference>
<protein>
    <recommendedName>
        <fullName evidence="3">Peptidase S1 domain-containing protein</fullName>
    </recommendedName>
</protein>
<keyword evidence="2" id="KW-1185">Reference proteome</keyword>
<dbReference type="SUPFAM" id="SSF50494">
    <property type="entry name" value="Trypsin-like serine proteases"/>
    <property type="match status" value="1"/>
</dbReference>